<feature type="region of interest" description="Disordered" evidence="1">
    <location>
        <begin position="469"/>
        <end position="489"/>
    </location>
</feature>
<evidence type="ECO:0008006" key="6">
    <source>
        <dbReference type="Google" id="ProtNLM"/>
    </source>
</evidence>
<evidence type="ECO:0000259" key="2">
    <source>
        <dbReference type="Pfam" id="PF09967"/>
    </source>
</evidence>
<evidence type="ECO:0000256" key="1">
    <source>
        <dbReference type="SAM" id="MobiDB-lite"/>
    </source>
</evidence>
<gene>
    <name evidence="4" type="ORF">FYK55_06810</name>
</gene>
<keyword evidence="5" id="KW-1185">Reference proteome</keyword>
<accession>A0A5M6DCR4</accession>
<dbReference type="SUPFAM" id="SSF53300">
    <property type="entry name" value="vWA-like"/>
    <property type="match status" value="1"/>
</dbReference>
<feature type="domain" description="VWA-like" evidence="2">
    <location>
        <begin position="353"/>
        <end position="463"/>
    </location>
</feature>
<proteinExistence type="predicted"/>
<feature type="region of interest" description="Disordered" evidence="1">
    <location>
        <begin position="145"/>
        <end position="250"/>
    </location>
</feature>
<feature type="domain" description="Putative metallopeptidase" evidence="3">
    <location>
        <begin position="32"/>
        <end position="337"/>
    </location>
</feature>
<dbReference type="Pfam" id="PF09967">
    <property type="entry name" value="DUF2201"/>
    <property type="match status" value="1"/>
</dbReference>
<dbReference type="PANTHER" id="PTHR38730:SF1">
    <property type="entry name" value="SLL7028 PROTEIN"/>
    <property type="match status" value="1"/>
</dbReference>
<feature type="compositionally biased region" description="Basic and acidic residues" evidence="1">
    <location>
        <begin position="185"/>
        <end position="199"/>
    </location>
</feature>
<feature type="compositionally biased region" description="Basic and acidic residues" evidence="1">
    <location>
        <begin position="145"/>
        <end position="158"/>
    </location>
</feature>
<dbReference type="InterPro" id="IPR036465">
    <property type="entry name" value="vWFA_dom_sf"/>
</dbReference>
<protein>
    <recommendedName>
        <fullName evidence="6">VWA-like domain-containing protein</fullName>
    </recommendedName>
</protein>
<dbReference type="RefSeq" id="WP_150075627.1">
    <property type="nucleotide sequence ID" value="NZ_VWOX01000003.1"/>
</dbReference>
<evidence type="ECO:0000313" key="5">
    <source>
        <dbReference type="Proteomes" id="UP000324479"/>
    </source>
</evidence>
<dbReference type="Proteomes" id="UP000324479">
    <property type="component" value="Unassembled WGS sequence"/>
</dbReference>
<sequence length="489" mass="55110">MSRDESFASLPPRQRISQIVQGWMIREPLMFAAWTQHVLCEKPDIATIRVGEGRIEFNSKFVASLQREELRQVMAVEAMRILLGHPYSRRQPRGDLSFQASNLAVQECLRTPLPIPRARDVLGDPADDRQYFEYYYRRLVERCRDHPDELPPDKRPDFDQDSDDRETNDPAGSYSGASDQQDGDQQDRDQSAVGDRDGASSEVADQDAADDEAGSGAAASPDQSEDSGSDLGEGDRTESEGTGRGANDLESYAEGRRVGWENSAAWQDDDLRRDEIAVVLREAAESEGWGSVGGRAKEQLLANLRPQLDYRGVLRGFRQSVLSTRRRLTRTRPSRRYGFRQMGSRYSLTTNLLVAVDVSGSMGSDEIRSGLSVIRQFFRYGMESVDVICFDDQIRSDVWTLRRAPHVFEVAGRGGTDFRPVIEFIDQHPGYDGLIIFTDGYAPLPPGPKNRRTRVLWLYRDEATYRRGSGRPGGFGRSAFLRPSRRDHS</sequence>
<dbReference type="Pfam" id="PF13203">
    <property type="entry name" value="DUF2201_N"/>
    <property type="match status" value="1"/>
</dbReference>
<reference evidence="4 5" key="1">
    <citation type="submission" date="2019-08" db="EMBL/GenBank/DDBJ databases">
        <authorList>
            <person name="Dhanesh K."/>
            <person name="Kumar G."/>
            <person name="Sasikala C."/>
            <person name="Venkata Ramana C."/>
        </authorList>
    </citation>
    <scope>NUCLEOTIDE SEQUENCE [LARGE SCALE GENOMIC DNA]</scope>
    <source>
        <strain evidence="4 5">JC645</strain>
    </source>
</reference>
<dbReference type="AlphaFoldDB" id="A0A5M6DCR4"/>
<evidence type="ECO:0000259" key="3">
    <source>
        <dbReference type="Pfam" id="PF13203"/>
    </source>
</evidence>
<dbReference type="InterPro" id="IPR018698">
    <property type="entry name" value="VWA-like_dom"/>
</dbReference>
<feature type="compositionally biased region" description="Acidic residues" evidence="1">
    <location>
        <begin position="204"/>
        <end position="213"/>
    </location>
</feature>
<dbReference type="InterPro" id="IPR025154">
    <property type="entry name" value="Put_metallopeptidase_dom"/>
</dbReference>
<dbReference type="PANTHER" id="PTHR38730">
    <property type="entry name" value="SLL7028 PROTEIN"/>
    <property type="match status" value="1"/>
</dbReference>
<comment type="caution">
    <text evidence="4">The sequence shown here is derived from an EMBL/GenBank/DDBJ whole genome shotgun (WGS) entry which is preliminary data.</text>
</comment>
<dbReference type="EMBL" id="VWOX01000003">
    <property type="protein sequence ID" value="KAA5545357.1"/>
    <property type="molecule type" value="Genomic_DNA"/>
</dbReference>
<evidence type="ECO:0000313" key="4">
    <source>
        <dbReference type="EMBL" id="KAA5545357.1"/>
    </source>
</evidence>
<organism evidence="4 5">
    <name type="scientific">Roseiconus nitratireducens</name>
    <dbReference type="NCBI Taxonomy" id="2605748"/>
    <lineage>
        <taxon>Bacteria</taxon>
        <taxon>Pseudomonadati</taxon>
        <taxon>Planctomycetota</taxon>
        <taxon>Planctomycetia</taxon>
        <taxon>Pirellulales</taxon>
        <taxon>Pirellulaceae</taxon>
        <taxon>Roseiconus</taxon>
    </lineage>
</organism>
<name>A0A5M6DCR4_9BACT</name>